<dbReference type="EMBL" id="BTRK01000005">
    <property type="protein sequence ID" value="GMR52211.1"/>
    <property type="molecule type" value="Genomic_DNA"/>
</dbReference>
<accession>A0AAN5CWX7</accession>
<comment type="caution">
    <text evidence="1">The sequence shown here is derived from an EMBL/GenBank/DDBJ whole genome shotgun (WGS) entry which is preliminary data.</text>
</comment>
<evidence type="ECO:0000313" key="1">
    <source>
        <dbReference type="EMBL" id="GMR52211.1"/>
    </source>
</evidence>
<gene>
    <name evidence="1" type="ORF">PMAYCL1PPCAC_22406</name>
</gene>
<protein>
    <submittedName>
        <fullName evidence="1">Uncharacterized protein</fullName>
    </submittedName>
</protein>
<evidence type="ECO:0000313" key="2">
    <source>
        <dbReference type="Proteomes" id="UP001328107"/>
    </source>
</evidence>
<name>A0AAN5CWX7_9BILA</name>
<reference evidence="2" key="1">
    <citation type="submission" date="2022-10" db="EMBL/GenBank/DDBJ databases">
        <title>Genome assembly of Pristionchus species.</title>
        <authorList>
            <person name="Yoshida K."/>
            <person name="Sommer R.J."/>
        </authorList>
    </citation>
    <scope>NUCLEOTIDE SEQUENCE [LARGE SCALE GENOMIC DNA]</scope>
    <source>
        <strain evidence="2">RS5460</strain>
    </source>
</reference>
<organism evidence="1 2">
    <name type="scientific">Pristionchus mayeri</name>
    <dbReference type="NCBI Taxonomy" id="1317129"/>
    <lineage>
        <taxon>Eukaryota</taxon>
        <taxon>Metazoa</taxon>
        <taxon>Ecdysozoa</taxon>
        <taxon>Nematoda</taxon>
        <taxon>Chromadorea</taxon>
        <taxon>Rhabditida</taxon>
        <taxon>Rhabditina</taxon>
        <taxon>Diplogasteromorpha</taxon>
        <taxon>Diplogasteroidea</taxon>
        <taxon>Neodiplogasteridae</taxon>
        <taxon>Pristionchus</taxon>
    </lineage>
</organism>
<dbReference type="Proteomes" id="UP001328107">
    <property type="component" value="Unassembled WGS sequence"/>
</dbReference>
<keyword evidence="2" id="KW-1185">Reference proteome</keyword>
<sequence length="205" mass="22965">LYPSNLPFHALATLDAGRFERLLGRAYPTLRVALNGLEDPIVGQVSDLLSLFIKDPRIYGSNGLNHFTPADYHLCAHVLRNSFLDELILNVKRLDDNTAPSILSLASHAKEIELNYDNTQLSDPAAFITQLASDFSSSFLSDRSISSSSFFGLPNSFWKKYFNEKLADGSFESIETGNIRGKKITTAPFILPDTPIRWLEWIKKV</sequence>
<proteinExistence type="predicted"/>
<feature type="non-terminal residue" evidence="1">
    <location>
        <position position="1"/>
    </location>
</feature>
<dbReference type="AlphaFoldDB" id="A0AAN5CWX7"/>